<dbReference type="AlphaFoldDB" id="L8H4J9"/>
<evidence type="ECO:0000313" key="4">
    <source>
        <dbReference type="Proteomes" id="UP000011083"/>
    </source>
</evidence>
<proteinExistence type="predicted"/>
<dbReference type="SUPFAM" id="SSF54427">
    <property type="entry name" value="NTF2-like"/>
    <property type="match status" value="1"/>
</dbReference>
<gene>
    <name evidence="3" type="ORF">ACA1_199000</name>
</gene>
<keyword evidence="2" id="KW-0732">Signal</keyword>
<dbReference type="Gene3D" id="3.10.450.50">
    <property type="match status" value="1"/>
</dbReference>
<accession>L8H4J9</accession>
<name>L8H4J9_ACACF</name>
<feature type="chain" id="PRO_5003990722" description="SnoaL-like domain-containing protein" evidence="2">
    <location>
        <begin position="23"/>
        <end position="348"/>
    </location>
</feature>
<keyword evidence="4" id="KW-1185">Reference proteome</keyword>
<sequence length="348" mass="36993">MGVPRLLVPVLLLLLLVVLVVAAASEARGSASAAVCDAEGECRPAADFSIPKFKEETTKDEDDDDDDEDAAPKLKQALTALMKWVVDAGGDDELPVALVATWATPEVVVEAQGTPNVPWRGRYEGTRAAAAFLRRLRRGMNATAAASTNATLTDDAAAGLQWSTAAAGAGAEVGLVVGWEPPAAASSECGAWLMAWADAGSGSGSGVGAKLARLVRTFDGAFAHFFRKDYDAFRTSFAPDLVLTWHADPPVGKVFHGNGEEGLMAFIHSRVQIFLQTNVEFDPIVSDESSASYYVVFRPLTVRATGQEFGEVRGLLVVHINEAGLIDQYHMTVLDHRVNAALARSVPE</sequence>
<dbReference type="RefSeq" id="XP_004341740.1">
    <property type="nucleotide sequence ID" value="XM_004341692.1"/>
</dbReference>
<dbReference type="EMBL" id="KB007932">
    <property type="protein sequence ID" value="ELR19648.1"/>
    <property type="molecule type" value="Genomic_DNA"/>
</dbReference>
<feature type="signal peptide" evidence="2">
    <location>
        <begin position="1"/>
        <end position="22"/>
    </location>
</feature>
<organism evidence="3 4">
    <name type="scientific">Acanthamoeba castellanii (strain ATCC 30010 / Neff)</name>
    <dbReference type="NCBI Taxonomy" id="1257118"/>
    <lineage>
        <taxon>Eukaryota</taxon>
        <taxon>Amoebozoa</taxon>
        <taxon>Discosea</taxon>
        <taxon>Longamoebia</taxon>
        <taxon>Centramoebida</taxon>
        <taxon>Acanthamoebidae</taxon>
        <taxon>Acanthamoeba</taxon>
    </lineage>
</organism>
<feature type="compositionally biased region" description="Acidic residues" evidence="1">
    <location>
        <begin position="58"/>
        <end position="69"/>
    </location>
</feature>
<reference evidence="3 4" key="1">
    <citation type="journal article" date="2013" name="Genome Biol.">
        <title>Genome of Acanthamoeba castellanii highlights extensive lateral gene transfer and early evolution of tyrosine kinase signaling.</title>
        <authorList>
            <person name="Clarke M."/>
            <person name="Lohan A.J."/>
            <person name="Liu B."/>
            <person name="Lagkouvardos I."/>
            <person name="Roy S."/>
            <person name="Zafar N."/>
            <person name="Bertelli C."/>
            <person name="Schilde C."/>
            <person name="Kianianmomeni A."/>
            <person name="Burglin T.R."/>
            <person name="Frech C."/>
            <person name="Turcotte B."/>
            <person name="Kopec K.O."/>
            <person name="Synnott J.M."/>
            <person name="Choo C."/>
            <person name="Paponov I."/>
            <person name="Finkler A."/>
            <person name="Soon Heng Tan C."/>
            <person name="Hutchins A.P."/>
            <person name="Weinmeier T."/>
            <person name="Rattei T."/>
            <person name="Chu J.S."/>
            <person name="Gimenez G."/>
            <person name="Irimia M."/>
            <person name="Rigden D.J."/>
            <person name="Fitzpatrick D.A."/>
            <person name="Lorenzo-Morales J."/>
            <person name="Bateman A."/>
            <person name="Chiu C.H."/>
            <person name="Tang P."/>
            <person name="Hegemann P."/>
            <person name="Fromm H."/>
            <person name="Raoult D."/>
            <person name="Greub G."/>
            <person name="Miranda-Saavedra D."/>
            <person name="Chen N."/>
            <person name="Nash P."/>
            <person name="Ginger M.L."/>
            <person name="Horn M."/>
            <person name="Schaap P."/>
            <person name="Caler L."/>
            <person name="Loftus B."/>
        </authorList>
    </citation>
    <scope>NUCLEOTIDE SEQUENCE [LARGE SCALE GENOMIC DNA]</scope>
    <source>
        <strain evidence="3 4">Neff</strain>
    </source>
</reference>
<evidence type="ECO:0008006" key="5">
    <source>
        <dbReference type="Google" id="ProtNLM"/>
    </source>
</evidence>
<evidence type="ECO:0000313" key="3">
    <source>
        <dbReference type="EMBL" id="ELR19648.1"/>
    </source>
</evidence>
<feature type="region of interest" description="Disordered" evidence="1">
    <location>
        <begin position="47"/>
        <end position="69"/>
    </location>
</feature>
<evidence type="ECO:0000256" key="1">
    <source>
        <dbReference type="SAM" id="MobiDB-lite"/>
    </source>
</evidence>
<dbReference type="VEuPathDB" id="AmoebaDB:ACA1_199000"/>
<dbReference type="InterPro" id="IPR032710">
    <property type="entry name" value="NTF2-like_dom_sf"/>
</dbReference>
<protein>
    <recommendedName>
        <fullName evidence="5">SnoaL-like domain-containing protein</fullName>
    </recommendedName>
</protein>
<dbReference type="KEGG" id="acan:ACA1_199000"/>
<dbReference type="GeneID" id="14920473"/>
<dbReference type="Proteomes" id="UP000011083">
    <property type="component" value="Unassembled WGS sequence"/>
</dbReference>
<evidence type="ECO:0000256" key="2">
    <source>
        <dbReference type="SAM" id="SignalP"/>
    </source>
</evidence>